<organism evidence="3 4">
    <name type="scientific">Amylocarpus encephaloides</name>
    <dbReference type="NCBI Taxonomy" id="45428"/>
    <lineage>
        <taxon>Eukaryota</taxon>
        <taxon>Fungi</taxon>
        <taxon>Dikarya</taxon>
        <taxon>Ascomycota</taxon>
        <taxon>Pezizomycotina</taxon>
        <taxon>Leotiomycetes</taxon>
        <taxon>Helotiales</taxon>
        <taxon>Helotiales incertae sedis</taxon>
        <taxon>Amylocarpus</taxon>
    </lineage>
</organism>
<comment type="similarity">
    <text evidence="1">Belongs to the short-chain dehydrogenases/reductases (SDR) family.</text>
</comment>
<keyword evidence="2" id="KW-0560">Oxidoreductase</keyword>
<sequence length="228" mass="24288">MASSPVLLLLGAGKNIGLHTANLFSKNGYKVALASRSGLPLSETKDDLLNIKADFADPSSLSTVFSEVKSKLGAPSVVIYNAYAYTFTPEPLSQPVPEFQNSMTVSITSGYAALKAAAEAFSTLPADITKTFIYTGNRLNIEPMPKLLDLGVGKAASAHLIQAMSMVFQGENSNFYYADERKADGSPIGQIVGGQNHAEFFLKLASEKTQGAWDATFVGNEFVDFGGK</sequence>
<dbReference type="AlphaFoldDB" id="A0A9P7YDT9"/>
<evidence type="ECO:0000313" key="4">
    <source>
        <dbReference type="Proteomes" id="UP000824998"/>
    </source>
</evidence>
<gene>
    <name evidence="3" type="ORF">BJ875DRAFT_97888</name>
</gene>
<dbReference type="EMBL" id="MU251568">
    <property type="protein sequence ID" value="KAG9232028.1"/>
    <property type="molecule type" value="Genomic_DNA"/>
</dbReference>
<evidence type="ECO:0008006" key="5">
    <source>
        <dbReference type="Google" id="ProtNLM"/>
    </source>
</evidence>
<evidence type="ECO:0000256" key="2">
    <source>
        <dbReference type="ARBA" id="ARBA00023002"/>
    </source>
</evidence>
<dbReference type="PANTHER" id="PTHR43669">
    <property type="entry name" value="5-KETO-D-GLUCONATE 5-REDUCTASE"/>
    <property type="match status" value="1"/>
</dbReference>
<reference evidence="3" key="1">
    <citation type="journal article" date="2021" name="IMA Fungus">
        <title>Genomic characterization of three marine fungi, including Emericellopsis atlantica sp. nov. with signatures of a generalist lifestyle and marine biomass degradation.</title>
        <authorList>
            <person name="Hagestad O.C."/>
            <person name="Hou L."/>
            <person name="Andersen J.H."/>
            <person name="Hansen E.H."/>
            <person name="Altermark B."/>
            <person name="Li C."/>
            <person name="Kuhnert E."/>
            <person name="Cox R.J."/>
            <person name="Crous P.W."/>
            <person name="Spatafora J.W."/>
            <person name="Lail K."/>
            <person name="Amirebrahimi M."/>
            <person name="Lipzen A."/>
            <person name="Pangilinan J."/>
            <person name="Andreopoulos W."/>
            <person name="Hayes R.D."/>
            <person name="Ng V."/>
            <person name="Grigoriev I.V."/>
            <person name="Jackson S.A."/>
            <person name="Sutton T.D.S."/>
            <person name="Dobson A.D.W."/>
            <person name="Rama T."/>
        </authorList>
    </citation>
    <scope>NUCLEOTIDE SEQUENCE</scope>
    <source>
        <strain evidence="3">TRa018bII</strain>
    </source>
</reference>
<keyword evidence="4" id="KW-1185">Reference proteome</keyword>
<dbReference type="InterPro" id="IPR002347">
    <property type="entry name" value="SDR_fam"/>
</dbReference>
<accession>A0A9P7YDT9</accession>
<dbReference type="GO" id="GO:0016491">
    <property type="term" value="F:oxidoreductase activity"/>
    <property type="evidence" value="ECO:0007669"/>
    <property type="project" value="UniProtKB-KW"/>
</dbReference>
<evidence type="ECO:0000313" key="3">
    <source>
        <dbReference type="EMBL" id="KAG9232028.1"/>
    </source>
</evidence>
<dbReference type="Pfam" id="PF00106">
    <property type="entry name" value="adh_short"/>
    <property type="match status" value="1"/>
</dbReference>
<dbReference type="Gene3D" id="3.40.50.720">
    <property type="entry name" value="NAD(P)-binding Rossmann-like Domain"/>
    <property type="match status" value="1"/>
</dbReference>
<name>A0A9P7YDT9_9HELO</name>
<dbReference type="PANTHER" id="PTHR43669:SF4">
    <property type="entry name" value="SHORT-CHAIN DEHYDROGENASE"/>
    <property type="match status" value="1"/>
</dbReference>
<dbReference type="SUPFAM" id="SSF51735">
    <property type="entry name" value="NAD(P)-binding Rossmann-fold domains"/>
    <property type="match status" value="1"/>
</dbReference>
<evidence type="ECO:0000256" key="1">
    <source>
        <dbReference type="ARBA" id="ARBA00006484"/>
    </source>
</evidence>
<dbReference type="InterPro" id="IPR036291">
    <property type="entry name" value="NAD(P)-bd_dom_sf"/>
</dbReference>
<dbReference type="Proteomes" id="UP000824998">
    <property type="component" value="Unassembled WGS sequence"/>
</dbReference>
<proteinExistence type="inferred from homology"/>
<dbReference type="OrthoDB" id="5336600at2759"/>
<dbReference type="CDD" id="cd05233">
    <property type="entry name" value="SDR_c"/>
    <property type="match status" value="1"/>
</dbReference>
<comment type="caution">
    <text evidence="3">The sequence shown here is derived from an EMBL/GenBank/DDBJ whole genome shotgun (WGS) entry which is preliminary data.</text>
</comment>
<protein>
    <recommendedName>
        <fullName evidence="5">NAD(P)-binding protein</fullName>
    </recommendedName>
</protein>